<gene>
    <name evidence="1" type="ORF">HXN26_10340</name>
</gene>
<evidence type="ECO:0000313" key="2">
    <source>
        <dbReference type="Proteomes" id="UP000771736"/>
    </source>
</evidence>
<dbReference type="PANTHER" id="PTHR35810">
    <property type="entry name" value="CYTOPLASMIC PROTEIN-RELATED"/>
    <property type="match status" value="1"/>
</dbReference>
<sequence>MESNIILYTNDNGDISIQVRYENGTFWLTQKRMSELFNVNISTINEHLKNIFKAGELSEEGTIRKFRTVQNEGTRQVTRDVTFYPLDAIIAVGYRVNSEQATHFRRWTTKVLNSFITKGYVLDKKRLKQGEQFGHDYFKDLLEDIREIRASERRFYQKITDIYALSVDYDKQAQETKRFFASVQNKLHWAISGQTAAEIIYKKADANQPHMGLTTWRHAPDGKVMKSDVTIAKNYLDQKHMTAINRLVSAYLDLAEDRAEQEIPMTMHDWSTLLDGFLTIAGRPLLEGLGNISTLEAKLKAEQEYEVFRHKQDVEYISDFDKEIKRLKGEK</sequence>
<protein>
    <submittedName>
        <fullName evidence="1">Virulence RhuM family protein</fullName>
    </submittedName>
</protein>
<dbReference type="RefSeq" id="WP_025000916.1">
    <property type="nucleotide sequence ID" value="NZ_CAUOTG010000045.1"/>
</dbReference>
<dbReference type="AlphaFoldDB" id="A0A930HNQ7"/>
<organism evidence="1 2">
    <name type="scientific">Prevotella aurantiaca</name>
    <dbReference type="NCBI Taxonomy" id="596085"/>
    <lineage>
        <taxon>Bacteria</taxon>
        <taxon>Pseudomonadati</taxon>
        <taxon>Bacteroidota</taxon>
        <taxon>Bacteroidia</taxon>
        <taxon>Bacteroidales</taxon>
        <taxon>Prevotellaceae</taxon>
        <taxon>Prevotella</taxon>
    </lineage>
</organism>
<reference evidence="1" key="1">
    <citation type="submission" date="2020-04" db="EMBL/GenBank/DDBJ databases">
        <title>Deep metagenomics examines the oral microbiome during advanced dental caries in children, revealing novel taxa and co-occurrences with host molecules.</title>
        <authorList>
            <person name="Baker J.L."/>
            <person name="Morton J.T."/>
            <person name="Dinis M."/>
            <person name="Alvarez R."/>
            <person name="Tran N.C."/>
            <person name="Knight R."/>
            <person name="Edlund A."/>
        </authorList>
    </citation>
    <scope>NUCLEOTIDE SEQUENCE</scope>
    <source>
        <strain evidence="1">JCVI_44_bin.5</strain>
    </source>
</reference>
<dbReference type="Pfam" id="PF13310">
    <property type="entry name" value="Virulence_RhuM"/>
    <property type="match status" value="1"/>
</dbReference>
<dbReference type="PANTHER" id="PTHR35810:SF1">
    <property type="entry name" value="CYTOPLASMIC PROTEIN"/>
    <property type="match status" value="1"/>
</dbReference>
<comment type="caution">
    <text evidence="1">The sequence shown here is derived from an EMBL/GenBank/DDBJ whole genome shotgun (WGS) entry which is preliminary data.</text>
</comment>
<evidence type="ECO:0000313" key="1">
    <source>
        <dbReference type="EMBL" id="MBF1385219.1"/>
    </source>
</evidence>
<dbReference type="Proteomes" id="UP000771736">
    <property type="component" value="Unassembled WGS sequence"/>
</dbReference>
<name>A0A930HNQ7_9BACT</name>
<proteinExistence type="predicted"/>
<dbReference type="PIRSF" id="PIRSF015268">
    <property type="entry name" value="Virulence_RhuM"/>
    <property type="match status" value="1"/>
</dbReference>
<accession>A0A930HNQ7</accession>
<dbReference type="EMBL" id="JABZSJ010000080">
    <property type="protein sequence ID" value="MBF1385219.1"/>
    <property type="molecule type" value="Genomic_DNA"/>
</dbReference>
<dbReference type="InterPro" id="IPR011204">
    <property type="entry name" value="Virulence_RhuM-like"/>
</dbReference>